<dbReference type="InterPro" id="IPR006326">
    <property type="entry name" value="UDPGT_MGT-like"/>
</dbReference>
<dbReference type="AlphaFoldDB" id="A0A1K1S5J8"/>
<protein>
    <submittedName>
        <fullName evidence="4">Glycosyltransferase, MGT family</fullName>
    </submittedName>
    <submittedName>
        <fullName evidence="5">Macrolide family glycosyltransferase</fullName>
    </submittedName>
</protein>
<dbReference type="FunFam" id="3.40.50.2000:FF:000072">
    <property type="entry name" value="Glycosyl transferase"/>
    <property type="match status" value="1"/>
</dbReference>
<comment type="similarity">
    <text evidence="1">Belongs to the UDP-glycosyltransferase family.</text>
</comment>
<keyword evidence="2" id="KW-0328">Glycosyltransferase</keyword>
<evidence type="ECO:0000313" key="6">
    <source>
        <dbReference type="Proteomes" id="UP000183788"/>
    </source>
</evidence>
<dbReference type="OrthoDB" id="764352at2"/>
<dbReference type="RefSeq" id="WP_072363728.1">
    <property type="nucleotide sequence ID" value="NZ_CP139972.1"/>
</dbReference>
<evidence type="ECO:0000313" key="7">
    <source>
        <dbReference type="Proteomes" id="UP001326715"/>
    </source>
</evidence>
<evidence type="ECO:0000256" key="3">
    <source>
        <dbReference type="ARBA" id="ARBA00022679"/>
    </source>
</evidence>
<dbReference type="EMBL" id="FPIZ01000017">
    <property type="protein sequence ID" value="SFW79293.1"/>
    <property type="molecule type" value="Genomic_DNA"/>
</dbReference>
<dbReference type="NCBIfam" id="TIGR01426">
    <property type="entry name" value="MGT"/>
    <property type="match status" value="1"/>
</dbReference>
<dbReference type="Proteomes" id="UP000183788">
    <property type="component" value="Unassembled WGS sequence"/>
</dbReference>
<accession>A0A1K1S5J8</accession>
<organism evidence="4 6">
    <name type="scientific">Chitinophaga sancti</name>
    <dbReference type="NCBI Taxonomy" id="1004"/>
    <lineage>
        <taxon>Bacteria</taxon>
        <taxon>Pseudomonadati</taxon>
        <taxon>Bacteroidota</taxon>
        <taxon>Chitinophagia</taxon>
        <taxon>Chitinophagales</taxon>
        <taxon>Chitinophagaceae</taxon>
        <taxon>Chitinophaga</taxon>
    </lineage>
</organism>
<keyword evidence="3 4" id="KW-0808">Transferase</keyword>
<evidence type="ECO:0000256" key="1">
    <source>
        <dbReference type="ARBA" id="ARBA00009995"/>
    </source>
</evidence>
<dbReference type="CDD" id="cd03784">
    <property type="entry name" value="GT1_Gtf-like"/>
    <property type="match status" value="1"/>
</dbReference>
<sequence length="383" mass="43084">MSKVLFLSVPSHGHINPTIGLVSELVKNGDEVIYFATEAFREKIEASGATYKQYLVDLDLFKPEVEGEEDQLFTILREATNIIDDIFRQTSNIQFDYIIHSTPFPFTAVFKQVLNIPAISSLGIFLGLNDFLDHAASFPTPSEYIVMREQIKTKYKVILPDKLVATLINLGGLNLVYSSRYFVPENQLAGETFRFVGPPVFDRKERADFPFELLKDRKVVYISLGTVFSNFKPALYQLFFDAFAGKDVTVVMAAYNVDLSQFKIPDNFIVRHYIPQLAILQYTDVAITHAGMNSISDLLYNDVPFVAIPLGADQPDLAERTAALGATIALDHNSLTPAMLQDAVEKVLRDLSYTVNMKKISDSFREAGGYPKALAYIREYINR</sequence>
<reference evidence="5 7" key="2">
    <citation type="submission" date="2023-11" db="EMBL/GenBank/DDBJ databases">
        <title>MicrobeMod: A computational toolkit for identifying prokaryotic methylation and restriction-modification with nanopore sequencing.</title>
        <authorList>
            <person name="Crits-Christoph A."/>
            <person name="Kang S.C."/>
            <person name="Lee H."/>
            <person name="Ostrov N."/>
        </authorList>
    </citation>
    <scope>NUCLEOTIDE SEQUENCE [LARGE SCALE GENOMIC DNA]</scope>
    <source>
        <strain evidence="5 7">ATCC 23090</strain>
    </source>
</reference>
<reference evidence="4 6" key="1">
    <citation type="submission" date="2016-11" db="EMBL/GenBank/DDBJ databases">
        <authorList>
            <person name="Jaros S."/>
            <person name="Januszkiewicz K."/>
            <person name="Wedrychowicz H."/>
        </authorList>
    </citation>
    <scope>NUCLEOTIDE SEQUENCE [LARGE SCALE GENOMIC DNA]</scope>
    <source>
        <strain evidence="4 6">DSM 784</strain>
    </source>
</reference>
<evidence type="ECO:0000256" key="2">
    <source>
        <dbReference type="ARBA" id="ARBA00022676"/>
    </source>
</evidence>
<dbReference type="InterPro" id="IPR002213">
    <property type="entry name" value="UDP_glucos_trans"/>
</dbReference>
<dbReference type="PANTHER" id="PTHR48043">
    <property type="entry name" value="EG:EG0003.4 PROTEIN-RELATED"/>
    <property type="match status" value="1"/>
</dbReference>
<dbReference type="Pfam" id="PF00201">
    <property type="entry name" value="UDPGT"/>
    <property type="match status" value="1"/>
</dbReference>
<dbReference type="Proteomes" id="UP001326715">
    <property type="component" value="Chromosome"/>
</dbReference>
<name>A0A1K1S5J8_9BACT</name>
<dbReference type="GO" id="GO:0016758">
    <property type="term" value="F:hexosyltransferase activity"/>
    <property type="evidence" value="ECO:0007669"/>
    <property type="project" value="InterPro"/>
</dbReference>
<dbReference type="SUPFAM" id="SSF53756">
    <property type="entry name" value="UDP-Glycosyltransferase/glycogen phosphorylase"/>
    <property type="match status" value="1"/>
</dbReference>
<dbReference type="Gene3D" id="3.40.50.2000">
    <property type="entry name" value="Glycogen Phosphorylase B"/>
    <property type="match status" value="2"/>
</dbReference>
<keyword evidence="7" id="KW-1185">Reference proteome</keyword>
<proteinExistence type="inferred from homology"/>
<dbReference type="PANTHER" id="PTHR48043:SF145">
    <property type="entry name" value="FI06409P-RELATED"/>
    <property type="match status" value="1"/>
</dbReference>
<dbReference type="EMBL" id="CP140154">
    <property type="protein sequence ID" value="WQG90679.1"/>
    <property type="molecule type" value="Genomic_DNA"/>
</dbReference>
<dbReference type="InterPro" id="IPR050271">
    <property type="entry name" value="UDP-glycosyltransferase"/>
</dbReference>
<evidence type="ECO:0000313" key="4">
    <source>
        <dbReference type="EMBL" id="SFW79293.1"/>
    </source>
</evidence>
<evidence type="ECO:0000313" key="5">
    <source>
        <dbReference type="EMBL" id="WQG90679.1"/>
    </source>
</evidence>
<gene>
    <name evidence="4" type="ORF">SAMN05661012_04767</name>
    <name evidence="5" type="ORF">SR876_04165</name>
</gene>
<dbReference type="STRING" id="1004.SAMN05661012_04767"/>
<dbReference type="GO" id="GO:0008194">
    <property type="term" value="F:UDP-glycosyltransferase activity"/>
    <property type="evidence" value="ECO:0007669"/>
    <property type="project" value="InterPro"/>
</dbReference>